<accession>A0A1C3KB70</accession>
<feature type="non-terminal residue" evidence="1">
    <location>
        <position position="1"/>
    </location>
</feature>
<organism evidence="1 2">
    <name type="scientific">Plasmodium malariae</name>
    <dbReference type="NCBI Taxonomy" id="5858"/>
    <lineage>
        <taxon>Eukaryota</taxon>
        <taxon>Sar</taxon>
        <taxon>Alveolata</taxon>
        <taxon>Apicomplexa</taxon>
        <taxon>Aconoidasida</taxon>
        <taxon>Haemosporida</taxon>
        <taxon>Plasmodiidae</taxon>
        <taxon>Plasmodium</taxon>
        <taxon>Plasmodium (Plasmodium)</taxon>
    </lineage>
</organism>
<proteinExistence type="predicted"/>
<protein>
    <submittedName>
        <fullName evidence="1">Reticulocyte binding protein 1a, putative</fullName>
    </submittedName>
</protein>
<dbReference type="EMBL" id="LT594495">
    <property type="protein sequence ID" value="SBT70807.1"/>
    <property type="molecule type" value="Genomic_DNA"/>
</dbReference>
<dbReference type="VEuPathDB" id="PlasmoDB:PmUG01_07014300"/>
<evidence type="ECO:0000313" key="1">
    <source>
        <dbReference type="EMBL" id="SBT70807.1"/>
    </source>
</evidence>
<sequence>SKINDNSVTCNDAQKLRAQAQIEEEKLRNKEEGAKTLLYDIKKEESLRLLNDMKKKLNAEKEYITNDHSRINIHKENIEKSVNSLKELNDINKSLSILNYSINNVNETKETRHAYHNREAKKIYENMIEVANHFLNDENKIKLDLDINLERPTLKTNIESDIFKIIKEAIVILKCIEGYSDNIMKKQIASEKLITQANDIYYAIKLRNNCNKKIDETKSKEVIVSRSIKDA</sequence>
<dbReference type="Proteomes" id="UP000219799">
    <property type="component" value="Chromosome 7"/>
</dbReference>
<reference evidence="1 2" key="1">
    <citation type="submission" date="2016-06" db="EMBL/GenBank/DDBJ databases">
        <authorList>
            <consortium name="Pathogen Informatics"/>
        </authorList>
    </citation>
    <scope>NUCLEOTIDE SEQUENCE [LARGE SCALE GENOMIC DNA]</scope>
    <source>
        <strain evidence="1">PmlGA01</strain>
    </source>
</reference>
<gene>
    <name evidence="1" type="primary">PmlGA01_070005400</name>
    <name evidence="1" type="ORF">PMLGA01_070005400</name>
</gene>
<evidence type="ECO:0000313" key="2">
    <source>
        <dbReference type="Proteomes" id="UP000219799"/>
    </source>
</evidence>
<dbReference type="AlphaFoldDB" id="A0A1C3KB70"/>
<name>A0A1C3KB70_PLAMA</name>
<feature type="non-terminal residue" evidence="1">
    <location>
        <position position="231"/>
    </location>
</feature>